<dbReference type="AlphaFoldDB" id="A0A9W9TSK7"/>
<dbReference type="OrthoDB" id="4083871at2759"/>
<proteinExistence type="predicted"/>
<feature type="signal peptide" evidence="1">
    <location>
        <begin position="1"/>
        <end position="19"/>
    </location>
</feature>
<dbReference type="PANTHER" id="PTHR42077:SF1">
    <property type="entry name" value="YALI0F30239P"/>
    <property type="match status" value="1"/>
</dbReference>
<dbReference type="RefSeq" id="XP_058332764.1">
    <property type="nucleotide sequence ID" value="XM_058473761.1"/>
</dbReference>
<evidence type="ECO:0000256" key="1">
    <source>
        <dbReference type="SAM" id="SignalP"/>
    </source>
</evidence>
<evidence type="ECO:0000313" key="3">
    <source>
        <dbReference type="Proteomes" id="UP001150941"/>
    </source>
</evidence>
<sequence length="110" mass="12618">MHKILSLVFLLLFVGVVAAVGFVAYSIYQEVSKNTREKMEHKNIAFTKDGMKVGVRELKDEAYKDRTQSVLVNVWNNTSFPNYKSRLWDMSGKQGQSAEKRKPYAFLVVP</sequence>
<evidence type="ECO:0000313" key="2">
    <source>
        <dbReference type="EMBL" id="KAJ5239845.1"/>
    </source>
</evidence>
<feature type="chain" id="PRO_5040779785" evidence="1">
    <location>
        <begin position="20"/>
        <end position="110"/>
    </location>
</feature>
<accession>A0A9W9TSK7</accession>
<gene>
    <name evidence="2" type="ORF">N7468_004464</name>
</gene>
<dbReference type="GeneID" id="83201064"/>
<name>A0A9W9TSK7_9EURO</name>
<organism evidence="2 3">
    <name type="scientific">Penicillium chermesinum</name>
    <dbReference type="NCBI Taxonomy" id="63820"/>
    <lineage>
        <taxon>Eukaryota</taxon>
        <taxon>Fungi</taxon>
        <taxon>Dikarya</taxon>
        <taxon>Ascomycota</taxon>
        <taxon>Pezizomycotina</taxon>
        <taxon>Eurotiomycetes</taxon>
        <taxon>Eurotiomycetidae</taxon>
        <taxon>Eurotiales</taxon>
        <taxon>Aspergillaceae</taxon>
        <taxon>Penicillium</taxon>
    </lineage>
</organism>
<keyword evidence="3" id="KW-1185">Reference proteome</keyword>
<dbReference type="EMBL" id="JAPQKS010000003">
    <property type="protein sequence ID" value="KAJ5239845.1"/>
    <property type="molecule type" value="Genomic_DNA"/>
</dbReference>
<reference evidence="2" key="1">
    <citation type="submission" date="2022-11" db="EMBL/GenBank/DDBJ databases">
        <authorList>
            <person name="Petersen C."/>
        </authorList>
    </citation>
    <scope>NUCLEOTIDE SEQUENCE</scope>
    <source>
        <strain evidence="2">IBT 19713</strain>
    </source>
</reference>
<comment type="caution">
    <text evidence="2">The sequence shown here is derived from an EMBL/GenBank/DDBJ whole genome shotgun (WGS) entry which is preliminary data.</text>
</comment>
<protein>
    <submittedName>
        <fullName evidence="2">Uncharacterized protein</fullName>
    </submittedName>
</protein>
<reference evidence="2" key="2">
    <citation type="journal article" date="2023" name="IMA Fungus">
        <title>Comparative genomic study of the Penicillium genus elucidates a diverse pangenome and 15 lateral gene transfer events.</title>
        <authorList>
            <person name="Petersen C."/>
            <person name="Sorensen T."/>
            <person name="Nielsen M.R."/>
            <person name="Sondergaard T.E."/>
            <person name="Sorensen J.L."/>
            <person name="Fitzpatrick D.A."/>
            <person name="Frisvad J.C."/>
            <person name="Nielsen K.L."/>
        </authorList>
    </citation>
    <scope>NUCLEOTIDE SEQUENCE</scope>
    <source>
        <strain evidence="2">IBT 19713</strain>
    </source>
</reference>
<dbReference type="PANTHER" id="PTHR42077">
    <property type="entry name" value="YALI0F30239P"/>
    <property type="match status" value="1"/>
</dbReference>
<dbReference type="Proteomes" id="UP001150941">
    <property type="component" value="Unassembled WGS sequence"/>
</dbReference>
<keyword evidence="1" id="KW-0732">Signal</keyword>